<dbReference type="AlphaFoldDB" id="A0A2C6KNC5"/>
<proteinExistence type="predicted"/>
<name>A0A2C6KNC5_9APIC</name>
<feature type="transmembrane region" description="Helical" evidence="2">
    <location>
        <begin position="638"/>
        <end position="659"/>
    </location>
</feature>
<keyword evidence="4" id="KW-1185">Reference proteome</keyword>
<evidence type="ECO:0000256" key="1">
    <source>
        <dbReference type="SAM" id="MobiDB-lite"/>
    </source>
</evidence>
<accession>A0A2C6KNC5</accession>
<feature type="region of interest" description="Disordered" evidence="1">
    <location>
        <begin position="687"/>
        <end position="707"/>
    </location>
</feature>
<evidence type="ECO:0000313" key="4">
    <source>
        <dbReference type="Proteomes" id="UP000221165"/>
    </source>
</evidence>
<feature type="transmembrane region" description="Helical" evidence="2">
    <location>
        <begin position="142"/>
        <end position="168"/>
    </location>
</feature>
<dbReference type="GeneID" id="94431549"/>
<feature type="transmembrane region" description="Helical" evidence="2">
    <location>
        <begin position="189"/>
        <end position="211"/>
    </location>
</feature>
<feature type="compositionally biased region" description="Polar residues" evidence="1">
    <location>
        <begin position="25"/>
        <end position="37"/>
    </location>
</feature>
<gene>
    <name evidence="3" type="ORF">CSUI_008202</name>
</gene>
<comment type="caution">
    <text evidence="3">The sequence shown here is derived from an EMBL/GenBank/DDBJ whole genome shotgun (WGS) entry which is preliminary data.</text>
</comment>
<feature type="transmembrane region" description="Helical" evidence="2">
    <location>
        <begin position="558"/>
        <end position="584"/>
    </location>
</feature>
<feature type="compositionally biased region" description="Basic and acidic residues" evidence="1">
    <location>
        <begin position="321"/>
        <end position="337"/>
    </location>
</feature>
<feature type="region of interest" description="Disordered" evidence="1">
    <location>
        <begin position="315"/>
        <end position="337"/>
    </location>
</feature>
<organism evidence="3 4">
    <name type="scientific">Cystoisospora suis</name>
    <dbReference type="NCBI Taxonomy" id="483139"/>
    <lineage>
        <taxon>Eukaryota</taxon>
        <taxon>Sar</taxon>
        <taxon>Alveolata</taxon>
        <taxon>Apicomplexa</taxon>
        <taxon>Conoidasida</taxon>
        <taxon>Coccidia</taxon>
        <taxon>Eucoccidiorida</taxon>
        <taxon>Eimeriorina</taxon>
        <taxon>Sarcocystidae</taxon>
        <taxon>Cystoisospora</taxon>
    </lineage>
</organism>
<dbReference type="EMBL" id="MIGC01004515">
    <property type="protein sequence ID" value="PHJ17974.1"/>
    <property type="molecule type" value="Genomic_DNA"/>
</dbReference>
<feature type="transmembrane region" description="Helical" evidence="2">
    <location>
        <begin position="596"/>
        <end position="618"/>
    </location>
</feature>
<feature type="compositionally biased region" description="Basic residues" evidence="1">
    <location>
        <begin position="83"/>
        <end position="92"/>
    </location>
</feature>
<feature type="region of interest" description="Disordered" evidence="1">
    <location>
        <begin position="375"/>
        <end position="410"/>
    </location>
</feature>
<reference evidence="3 4" key="1">
    <citation type="journal article" date="2017" name="Int. J. Parasitol.">
        <title>The genome of the protozoan parasite Cystoisospora suis and a reverse vaccinology approach to identify vaccine candidates.</title>
        <authorList>
            <person name="Palmieri N."/>
            <person name="Shrestha A."/>
            <person name="Ruttkowski B."/>
            <person name="Beck T."/>
            <person name="Vogl C."/>
            <person name="Tomley F."/>
            <person name="Blake D.P."/>
            <person name="Joachim A."/>
        </authorList>
    </citation>
    <scope>NUCLEOTIDE SEQUENCE [LARGE SCALE GENOMIC DNA]</scope>
    <source>
        <strain evidence="3 4">Wien I</strain>
    </source>
</reference>
<keyword evidence="2 3" id="KW-0812">Transmembrane</keyword>
<keyword evidence="2" id="KW-0472">Membrane</keyword>
<dbReference type="VEuPathDB" id="ToxoDB:CSUI_008202"/>
<feature type="compositionally biased region" description="Basic and acidic residues" evidence="1">
    <location>
        <begin position="38"/>
        <end position="53"/>
    </location>
</feature>
<feature type="compositionally biased region" description="Polar residues" evidence="1">
    <location>
        <begin position="695"/>
        <end position="707"/>
    </location>
</feature>
<feature type="compositionally biased region" description="Low complexity" evidence="1">
    <location>
        <begin position="8"/>
        <end position="18"/>
    </location>
</feature>
<feature type="transmembrane region" description="Helical" evidence="2">
    <location>
        <begin position="113"/>
        <end position="136"/>
    </location>
</feature>
<protein>
    <submittedName>
        <fullName evidence="3">Transmembrane protein</fullName>
    </submittedName>
</protein>
<dbReference type="Proteomes" id="UP000221165">
    <property type="component" value="Unassembled WGS sequence"/>
</dbReference>
<evidence type="ECO:0000313" key="3">
    <source>
        <dbReference type="EMBL" id="PHJ17974.1"/>
    </source>
</evidence>
<sequence>MMVEDSSGDGPSTSPDSSAAKGGPKNNTSRVSASDTPRGSRELAKSNKNDVRLLVHYAPPSPGPPSRSPSFPRVWWKDDTKHPSRNGRRGRAGRGWAIEDDDKRKEIAQVAGAAIFTLVAALALLATGAVAIANIGKRPSVLWYRLLEVHPSVVLLLLIALPALILLWRLPVRETLSPEEELSRDKRAVVWISMLEILAAGTLLLTTVHVVCLPKLSSFSSDTVPSKSFLQNDGSSPDEISFVSLFSTVSGVDGPSLAGNDDGSRRYNMMTPTAGGEYPFVETTRQHAVGSHVSWGKLFDFLDFKGNKRLQGPLKTGVSLTDDKPRTDKTGNEERASADVSTLMRGLFYWYRKRFSDQQRALGVASLISGRRTGSPTMLIPKGELGRTSQGSVHSSRRRNRTKTRESRNRHAGVALLQEPHPDSSHAVSSLIETVAGAGRGLESEGKGNYRIPVARGSSEYKRMQSALTDRRLVRDSLSDLTVRAKDTHPILETSTFHHALSSKTHLGRDGPGVSGIEKEPFSFIEDQAQPQDSGHEGQQDFPSAATTVSRRDALHNWLVVLKFTIFVGAVSCVIFAIAGTILVRANRKLKSGATGRFIACCSVTSLSGFLAAVLPLLDLARQPGPRSFEYRRLPFTEVTPAVLAGYLFVDGIISIILARMEERRSSEGVGSAATCHTPHLGLPSSALPSGSCSQPGTSTTPASVFS</sequence>
<dbReference type="RefSeq" id="XP_067919686.1">
    <property type="nucleotide sequence ID" value="XM_068068338.1"/>
</dbReference>
<evidence type="ECO:0000256" key="2">
    <source>
        <dbReference type="SAM" id="Phobius"/>
    </source>
</evidence>
<keyword evidence="2" id="KW-1133">Transmembrane helix</keyword>
<feature type="region of interest" description="Disordered" evidence="1">
    <location>
        <begin position="1"/>
        <end position="95"/>
    </location>
</feature>